<dbReference type="AlphaFoldDB" id="A0A7J7TQH5"/>
<comment type="caution">
    <text evidence="1">The sequence shown here is derived from an EMBL/GenBank/DDBJ whole genome shotgun (WGS) entry which is preliminary data.</text>
</comment>
<sequence length="125" mass="14111">MKTRGSCSNVMVYVGQKFRKAVWTADVYFEAHIIVTKSLHDKTPQRDCEKSAEEIMLRNTSISDKVTQTKACKGGWEGAEVRGKLRKGDLIKVKGKECFNENRLALTESKIKIIESVEIAFKGNE</sequence>
<protein>
    <submittedName>
        <fullName evidence="1">Uncharacterized protein</fullName>
    </submittedName>
</protein>
<dbReference type="EMBL" id="JACAGC010000018">
    <property type="protein sequence ID" value="KAF6302951.1"/>
    <property type="molecule type" value="Genomic_DNA"/>
</dbReference>
<proteinExistence type="predicted"/>
<evidence type="ECO:0000313" key="1">
    <source>
        <dbReference type="EMBL" id="KAF6302951.1"/>
    </source>
</evidence>
<evidence type="ECO:0000313" key="2">
    <source>
        <dbReference type="Proteomes" id="UP000585614"/>
    </source>
</evidence>
<organism evidence="1 2">
    <name type="scientific">Rhinolophus ferrumequinum</name>
    <name type="common">Greater horseshoe bat</name>
    <dbReference type="NCBI Taxonomy" id="59479"/>
    <lineage>
        <taxon>Eukaryota</taxon>
        <taxon>Metazoa</taxon>
        <taxon>Chordata</taxon>
        <taxon>Craniata</taxon>
        <taxon>Vertebrata</taxon>
        <taxon>Euteleostomi</taxon>
        <taxon>Mammalia</taxon>
        <taxon>Eutheria</taxon>
        <taxon>Laurasiatheria</taxon>
        <taxon>Chiroptera</taxon>
        <taxon>Yinpterochiroptera</taxon>
        <taxon>Rhinolophoidea</taxon>
        <taxon>Rhinolophidae</taxon>
        <taxon>Rhinolophinae</taxon>
        <taxon>Rhinolophus</taxon>
    </lineage>
</organism>
<accession>A0A7J7TQH5</accession>
<gene>
    <name evidence="1" type="ORF">mRhiFer1_008690</name>
</gene>
<reference evidence="1 2" key="1">
    <citation type="journal article" date="2020" name="Nature">
        <title>Six reference-quality genomes reveal evolution of bat adaptations.</title>
        <authorList>
            <person name="Jebb D."/>
            <person name="Huang Z."/>
            <person name="Pippel M."/>
            <person name="Hughes G.M."/>
            <person name="Lavrichenko K."/>
            <person name="Devanna P."/>
            <person name="Winkler S."/>
            <person name="Jermiin L.S."/>
            <person name="Skirmuntt E.C."/>
            <person name="Katzourakis A."/>
            <person name="Burkitt-Gray L."/>
            <person name="Ray D.A."/>
            <person name="Sullivan K.A.M."/>
            <person name="Roscito J.G."/>
            <person name="Kirilenko B.M."/>
            <person name="Davalos L.M."/>
            <person name="Corthals A.P."/>
            <person name="Power M.L."/>
            <person name="Jones G."/>
            <person name="Ransome R.D."/>
            <person name="Dechmann D.K.N."/>
            <person name="Locatelli A.G."/>
            <person name="Puechmaille S.J."/>
            <person name="Fedrigo O."/>
            <person name="Jarvis E.D."/>
            <person name="Hiller M."/>
            <person name="Vernes S.C."/>
            <person name="Myers E.W."/>
            <person name="Teeling E.C."/>
        </authorList>
    </citation>
    <scope>NUCLEOTIDE SEQUENCE [LARGE SCALE GENOMIC DNA]</scope>
    <source>
        <strain evidence="1">MRhiFer1</strain>
        <tissue evidence="1">Lung</tissue>
    </source>
</reference>
<name>A0A7J7TQH5_RHIFE</name>
<dbReference type="Proteomes" id="UP000585614">
    <property type="component" value="Unassembled WGS sequence"/>
</dbReference>